<accession>A0A850XL14</accession>
<feature type="coiled-coil region" evidence="1">
    <location>
        <begin position="115"/>
        <end position="174"/>
    </location>
</feature>
<feature type="coiled-coil region" evidence="1">
    <location>
        <begin position="1763"/>
        <end position="1825"/>
    </location>
</feature>
<feature type="compositionally biased region" description="Basic and acidic residues" evidence="2">
    <location>
        <begin position="348"/>
        <end position="381"/>
    </location>
</feature>
<feature type="non-terminal residue" evidence="3">
    <location>
        <position position="1"/>
    </location>
</feature>
<dbReference type="GO" id="GO:0005793">
    <property type="term" value="C:endoplasmic reticulum-Golgi intermediate compartment"/>
    <property type="evidence" value="ECO:0007669"/>
    <property type="project" value="TreeGrafter"/>
</dbReference>
<feature type="region of interest" description="Disordered" evidence="2">
    <location>
        <begin position="1490"/>
        <end position="1527"/>
    </location>
</feature>
<feature type="region of interest" description="Disordered" evidence="2">
    <location>
        <begin position="27"/>
        <end position="112"/>
    </location>
</feature>
<proteinExistence type="predicted"/>
<feature type="region of interest" description="Disordered" evidence="2">
    <location>
        <begin position="435"/>
        <end position="490"/>
    </location>
</feature>
<name>A0A850XL14_PIACA</name>
<feature type="region of interest" description="Disordered" evidence="2">
    <location>
        <begin position="2204"/>
        <end position="2275"/>
    </location>
</feature>
<feature type="compositionally biased region" description="Basic residues" evidence="2">
    <location>
        <begin position="1044"/>
        <end position="1053"/>
    </location>
</feature>
<feature type="region of interest" description="Disordered" evidence="2">
    <location>
        <begin position="1036"/>
        <end position="1111"/>
    </location>
</feature>
<feature type="compositionally biased region" description="Polar residues" evidence="2">
    <location>
        <begin position="460"/>
        <end position="471"/>
    </location>
</feature>
<gene>
    <name evidence="3" type="primary">Golgb1_1</name>
    <name evidence="3" type="ORF">PIACAY_R13912</name>
</gene>
<feature type="compositionally biased region" description="Basic and acidic residues" evidence="2">
    <location>
        <begin position="2222"/>
        <end position="2243"/>
    </location>
</feature>
<feature type="compositionally biased region" description="Basic and acidic residues" evidence="2">
    <location>
        <begin position="1490"/>
        <end position="1523"/>
    </location>
</feature>
<evidence type="ECO:0000256" key="2">
    <source>
        <dbReference type="SAM" id="MobiDB-lite"/>
    </source>
</evidence>
<reference evidence="3" key="1">
    <citation type="submission" date="2019-09" db="EMBL/GenBank/DDBJ databases">
        <title>Bird 10,000 Genomes (B10K) Project - Family phase.</title>
        <authorList>
            <person name="Zhang G."/>
        </authorList>
    </citation>
    <scope>NUCLEOTIDE SEQUENCE</scope>
    <source>
        <strain evidence="3">B10K-DU-008-47</strain>
        <tissue evidence="3">Mixed tissue sample</tissue>
    </source>
</reference>
<feature type="compositionally biased region" description="Basic and acidic residues" evidence="2">
    <location>
        <begin position="529"/>
        <end position="547"/>
    </location>
</feature>
<dbReference type="PANTHER" id="PTHR18887:SF2">
    <property type="entry name" value="GOLGIN SUBFAMILY B MEMBER 1"/>
    <property type="match status" value="1"/>
</dbReference>
<protein>
    <submittedName>
        <fullName evidence="3">GOGB1 protein</fullName>
    </submittedName>
</protein>
<feature type="compositionally biased region" description="Polar residues" evidence="2">
    <location>
        <begin position="557"/>
        <end position="567"/>
    </location>
</feature>
<keyword evidence="1" id="KW-0175">Coiled coil</keyword>
<feature type="compositionally biased region" description="Acidic residues" evidence="2">
    <location>
        <begin position="50"/>
        <end position="65"/>
    </location>
</feature>
<feature type="compositionally biased region" description="Polar residues" evidence="2">
    <location>
        <begin position="650"/>
        <end position="662"/>
    </location>
</feature>
<dbReference type="PANTHER" id="PTHR18887">
    <property type="entry name" value="GOLGI-ASSOCIATED PROTEIN GCP360-RELATED"/>
    <property type="match status" value="1"/>
</dbReference>
<organism evidence="3 4">
    <name type="scientific">Piaya cayana</name>
    <name type="common">Common squirrel cuckoo</name>
    <dbReference type="NCBI Taxonomy" id="33601"/>
    <lineage>
        <taxon>Eukaryota</taxon>
        <taxon>Metazoa</taxon>
        <taxon>Chordata</taxon>
        <taxon>Craniata</taxon>
        <taxon>Vertebrata</taxon>
        <taxon>Euteleostomi</taxon>
        <taxon>Archelosauria</taxon>
        <taxon>Archosauria</taxon>
        <taxon>Dinosauria</taxon>
        <taxon>Saurischia</taxon>
        <taxon>Theropoda</taxon>
        <taxon>Coelurosauria</taxon>
        <taxon>Aves</taxon>
        <taxon>Neognathae</taxon>
        <taxon>Neoaves</taxon>
        <taxon>Otidimorphae</taxon>
        <taxon>Cuculiformes</taxon>
        <taxon>Coccyzidae</taxon>
        <taxon>Piaya</taxon>
    </lineage>
</organism>
<feature type="compositionally biased region" description="Basic and acidic residues" evidence="2">
    <location>
        <begin position="474"/>
        <end position="490"/>
    </location>
</feature>
<sequence>LAAEKRKELSVLLLELQEAQEEIDFLKKQLKEPSSRTSTGSQTGEGTTQLEDDSQSCFLEGEEQLLETPNESGSSSSLRESEIQRIELLQGSRLQEAPEGPVADPEGDVSQSQELLKLRNQIAELQILLGQSEESYKNDLGEKSAEITSLKQLVEEHRKKKEDADEAFSVLSEERDRLLHRVEELSALAEPKRLEEDLALSEKQRLSDNQSDLLREQIRSLRNEFKSKENKIEALQKDLDEAQGRLSDRDGQLRGLRSRVEGKEREVVDLEELLRRNMAEREELSQKLTSKGREAANLEQLLAEQAESAEKLRQTLLERERQMTELSLSMSEKMVLLNEEKFSLENELRSLKERTSPLAKAQEEKDKGAEEKDASGKRGEPEQQLEAEVAGRENEDLANGLELLKKENEQVKRKLQAALVNRKELLKKVGRLEDELMRLKREPGAGASAAREGEREENGTSGTSREASLANQPGEEHRVRLLSEKESELRSLRRDLAEKEAAEARLLAVIEDLRRRSRGETNISSENELVERQRNDDEAADAEKSPGGDEENEKNRSSAANLDENQNFALKERISALEQEKEQLQKRLQEAVASRRDTVKKAQEKERHHQEQLKQQKDEYDGLRERFEKQSEEKESVQAQLRRLREGKGSTESARGGQTASDSSREGGENPANRAFGEVCEEEGEKLEELQVEKLEEVVSHAQSELARESELVFQLREHVARLVEEVEGLKRSSERAEAKAASLEVELEEKLGRVSREAPLEDLKTLLDQKDEEIESLNLQLREKSEALAAVRAQLVEKEDSVTSLCRQLETQARAHEEQRERLRKESLEAQEKQDGGGEAAKEKQQMQRKLQAALISRKEALRESKILREELSAAKIAVENLSVKVAELEAQIRGHIEDRDALREKSARLAEEREKLIAEVEKALGENQKLEGCCKNLKNTLDGFLGEKKKLEEEVESLKSFRAAEGAEWREKHGELQREYETLLRSYENVSDEAERIRRVLEAARREKQDVFTKLRNAEAQRDETERQLREARREMEGMKEKMRKFAKAKQQKILELEEENEKLRAEGELRRNGGSPERDLESPERDVESSRRTCQSLSTQLEAVTAEKELLNQEITDLKRRLQLTESKLKESSDPADEEVAQETTEEAAGQAVGAPAPAERTEKQADVSFGPEPPPAELEQKALGGWSPREGLGGYAERVAELTERIRELEDSRRASERELGDTRARVEALASAKTALETQLEEKLRESDALRAAVAEMEGTTRKSKDELVRVTELKDSLEAEKDELEERLMNQLAELNGSIGNYQQDATDLQAENERLKQELRSLQGAVRELEEEKRLAVMEKNRAGSEKQKEIAEKLRSGWRGDANTHVKELQELLKEKQQEVKQLQKECIKSREKNSGLERTIKALEFVRGEARKEVEAAKEALAEAVGDAEKARAELALCKVTLDDTQSEAARLVAEGLRAKEELRASKEDVAARLKKKDEDLERRLGEEREKRSEEVRRVEERLAASRREKERAEGALGDLRAALGRKDEENKRLEGDLNKTLAQLAAFTRSMSSLQDDRDRVIDEAKTWEKKFTATIRKKEEEIRSREEACAALEERVKGMAAREEELRARISSLEHNNKALQSESEKELQHHQTTCQTLQEEKKELLLQLEESQQLSSLSQAEQQKLESEISGLKHQLTDLQSSFTSCELAREELRSLAKQHESSIHSLKISCQQLEADLRASKGLTDKLHEEIAAKEQKILTLLSAEEDAAAAALSELQRRHAEEVKELERRLEEEGAAKQALEEEKKKHLGRLDQLAEKVKASREESKKHKAQLDSFSRSMSSLQDDRDRVLGDYRQLEGRHLAAIVEKDRLIQEAAAENNELKEELRGFRSRADDLNAENAKLSAELVRCREDLNRVIAVKDSQQKELLRAQLQRIQALEKEKTTAETRLEEAERAREDLRKDVEALREEKAAMSEEIETLTSSLSGVRTEMASLLEEGPVGERRARLKAREEEARELSRKLSLSQRRIEELEEELLCVRKDASRKVGEAEDKLRRELKHLHHDAGIMRNEAETAEERVAELARDLMEMEQKLLDVADENKGLRAQIQAFGKSMSSLQDSRDRADEELRDLKQKYSADLEGQKSLVQNLREEVVRLQEEQESAARERDEARSELLELRKSTDERGLSAQIEKLQQQLRAKDDELLRLSSELEGSSDQLKSFSKAMGSLQDERDRLLDQLDKRRKTEEAKQQAEGTTSTAPPEVQSLKKALSSLQDDRDRVVR</sequence>
<feature type="compositionally biased region" description="Polar residues" evidence="2">
    <location>
        <begin position="1095"/>
        <end position="1105"/>
    </location>
</feature>
<feature type="region of interest" description="Disordered" evidence="2">
    <location>
        <begin position="515"/>
        <end position="567"/>
    </location>
</feature>
<feature type="compositionally biased region" description="Acidic residues" evidence="2">
    <location>
        <begin position="1137"/>
        <end position="1149"/>
    </location>
</feature>
<feature type="compositionally biased region" description="Basic and acidic residues" evidence="2">
    <location>
        <begin position="581"/>
        <end position="636"/>
    </location>
</feature>
<dbReference type="OrthoDB" id="9904168at2759"/>
<dbReference type="GO" id="GO:0005801">
    <property type="term" value="C:cis-Golgi network"/>
    <property type="evidence" value="ECO:0007669"/>
    <property type="project" value="TreeGrafter"/>
</dbReference>
<dbReference type="EMBL" id="WAAB01022702">
    <property type="protein sequence ID" value="NWH81085.1"/>
    <property type="molecule type" value="Genomic_DNA"/>
</dbReference>
<feature type="coiled-coil region" evidence="1">
    <location>
        <begin position="1561"/>
        <end position="1729"/>
    </location>
</feature>
<feature type="compositionally biased region" description="Basic and acidic residues" evidence="2">
    <location>
        <begin position="814"/>
        <end position="847"/>
    </location>
</feature>
<dbReference type="GO" id="GO:0016020">
    <property type="term" value="C:membrane"/>
    <property type="evidence" value="ECO:0007669"/>
    <property type="project" value="TreeGrafter"/>
</dbReference>
<comment type="caution">
    <text evidence="3">The sequence shown here is derived from an EMBL/GenBank/DDBJ whole genome shotgun (WGS) entry which is preliminary data.</text>
</comment>
<feature type="region of interest" description="Disordered" evidence="2">
    <location>
        <begin position="581"/>
        <end position="682"/>
    </location>
</feature>
<evidence type="ECO:0000313" key="4">
    <source>
        <dbReference type="Proteomes" id="UP000653271"/>
    </source>
</evidence>
<evidence type="ECO:0000313" key="3">
    <source>
        <dbReference type="EMBL" id="NWH81085.1"/>
    </source>
</evidence>
<feature type="coiled-coil region" evidence="1">
    <location>
        <begin position="1858"/>
        <end position="1977"/>
    </location>
</feature>
<dbReference type="InterPro" id="IPR026202">
    <property type="entry name" value="GOLGB1"/>
</dbReference>
<feature type="compositionally biased region" description="Basic and acidic residues" evidence="2">
    <location>
        <begin position="1064"/>
        <end position="1094"/>
    </location>
</feature>
<feature type="region of interest" description="Disordered" evidence="2">
    <location>
        <begin position="348"/>
        <end position="394"/>
    </location>
</feature>
<feature type="region of interest" description="Disordered" evidence="2">
    <location>
        <begin position="814"/>
        <end position="850"/>
    </location>
</feature>
<feature type="non-terminal residue" evidence="3">
    <location>
        <position position="2275"/>
    </location>
</feature>
<evidence type="ECO:0000256" key="1">
    <source>
        <dbReference type="SAM" id="Coils"/>
    </source>
</evidence>
<keyword evidence="4" id="KW-1185">Reference proteome</keyword>
<feature type="compositionally biased region" description="Low complexity" evidence="2">
    <location>
        <begin position="35"/>
        <end position="48"/>
    </location>
</feature>
<feature type="region of interest" description="Disordered" evidence="2">
    <location>
        <begin position="1128"/>
        <end position="1196"/>
    </location>
</feature>
<dbReference type="Proteomes" id="UP000653271">
    <property type="component" value="Unassembled WGS sequence"/>
</dbReference>
<feature type="compositionally biased region" description="Low complexity" evidence="2">
    <location>
        <begin position="1150"/>
        <end position="1162"/>
    </location>
</feature>